<dbReference type="RefSeq" id="WP_057952788.1">
    <property type="nucleotide sequence ID" value="NZ_CP013118.1"/>
</dbReference>
<keyword evidence="3" id="KW-1185">Reference proteome</keyword>
<dbReference type="OrthoDB" id="9813075at2"/>
<protein>
    <recommendedName>
        <fullName evidence="4">TonB C-terminal domain-containing protein</fullName>
    </recommendedName>
</protein>
<organism evidence="2 3">
    <name type="scientific">Salinivirga cyanobacteriivorans</name>
    <dbReference type="NCBI Taxonomy" id="1307839"/>
    <lineage>
        <taxon>Bacteria</taxon>
        <taxon>Pseudomonadati</taxon>
        <taxon>Bacteroidota</taxon>
        <taxon>Bacteroidia</taxon>
        <taxon>Bacteroidales</taxon>
        <taxon>Salinivirgaceae</taxon>
        <taxon>Salinivirga</taxon>
    </lineage>
</organism>
<sequence precursor="true">MQYLKTKTTRIIMILAIMALSTTMVTATTNPAAENFRLANFQKQQLKQVLDRAVDYPKQADVSNEAGLVKAEVRITNDGSLEIIAINGHPALTAYVQAQLANISFADYRLIGKSFIAKFDFRN</sequence>
<gene>
    <name evidence="2" type="ORF">L21SP5_01678</name>
</gene>
<dbReference type="Proteomes" id="UP000064893">
    <property type="component" value="Chromosome"/>
</dbReference>
<dbReference type="AlphaFoldDB" id="A0A0S2HYW7"/>
<feature type="chain" id="PRO_5006599272" description="TonB C-terminal domain-containing protein" evidence="1">
    <location>
        <begin position="28"/>
        <end position="123"/>
    </location>
</feature>
<feature type="signal peptide" evidence="1">
    <location>
        <begin position="1"/>
        <end position="27"/>
    </location>
</feature>
<evidence type="ECO:0000313" key="2">
    <source>
        <dbReference type="EMBL" id="ALO15321.1"/>
    </source>
</evidence>
<keyword evidence="1" id="KW-0732">Signal</keyword>
<evidence type="ECO:0000313" key="3">
    <source>
        <dbReference type="Proteomes" id="UP000064893"/>
    </source>
</evidence>
<accession>A0A0S2HYW7</accession>
<name>A0A0S2HYW7_9BACT</name>
<dbReference type="EMBL" id="CP013118">
    <property type="protein sequence ID" value="ALO15321.1"/>
    <property type="molecule type" value="Genomic_DNA"/>
</dbReference>
<dbReference type="KEGG" id="blq:L21SP5_01678"/>
<reference evidence="2 3" key="1">
    <citation type="submission" date="2015-11" db="EMBL/GenBank/DDBJ databases">
        <title>Description and complete genome sequence of a novel strain predominating in hypersaline microbial mats and representing a new family of the Bacteriodetes phylum.</title>
        <authorList>
            <person name="Spring S."/>
            <person name="Bunk B."/>
            <person name="Sproer C."/>
            <person name="Klenk H.-P."/>
        </authorList>
    </citation>
    <scope>NUCLEOTIDE SEQUENCE [LARGE SCALE GENOMIC DNA]</scope>
    <source>
        <strain evidence="2 3">L21-Spi-D4</strain>
    </source>
</reference>
<evidence type="ECO:0008006" key="4">
    <source>
        <dbReference type="Google" id="ProtNLM"/>
    </source>
</evidence>
<evidence type="ECO:0000256" key="1">
    <source>
        <dbReference type="SAM" id="SignalP"/>
    </source>
</evidence>
<proteinExistence type="predicted"/>